<dbReference type="Gene3D" id="3.40.630.30">
    <property type="match status" value="1"/>
</dbReference>
<dbReference type="InterPro" id="IPR000182">
    <property type="entry name" value="GNAT_dom"/>
</dbReference>
<evidence type="ECO:0000313" key="2">
    <source>
        <dbReference type="EMBL" id="MBL0744020.1"/>
    </source>
</evidence>
<keyword evidence="3" id="KW-1185">Reference proteome</keyword>
<dbReference type="Proteomes" id="UP000613030">
    <property type="component" value="Unassembled WGS sequence"/>
</dbReference>
<evidence type="ECO:0000313" key="3">
    <source>
        <dbReference type="Proteomes" id="UP000613030"/>
    </source>
</evidence>
<proteinExistence type="predicted"/>
<protein>
    <submittedName>
        <fullName evidence="2">GNAT family N-acetyltransferase</fullName>
    </submittedName>
</protein>
<dbReference type="CDD" id="cd04301">
    <property type="entry name" value="NAT_SF"/>
    <property type="match status" value="1"/>
</dbReference>
<reference evidence="2 3" key="1">
    <citation type="submission" date="2021-01" db="EMBL/GenBank/DDBJ databases">
        <title>Chryseolinea sp. Jin1 Genome sequencing and assembly.</title>
        <authorList>
            <person name="Kim I."/>
        </authorList>
    </citation>
    <scope>NUCLEOTIDE SEQUENCE [LARGE SCALE GENOMIC DNA]</scope>
    <source>
        <strain evidence="2 3">Jin1</strain>
    </source>
</reference>
<accession>A0ABS1KXF9</accession>
<feature type="domain" description="N-acetyltransferase" evidence="1">
    <location>
        <begin position="1"/>
        <end position="154"/>
    </location>
</feature>
<comment type="caution">
    <text evidence="2">The sequence shown here is derived from an EMBL/GenBank/DDBJ whole genome shotgun (WGS) entry which is preliminary data.</text>
</comment>
<dbReference type="PROSITE" id="PS51186">
    <property type="entry name" value="GNAT"/>
    <property type="match status" value="1"/>
</dbReference>
<evidence type="ECO:0000259" key="1">
    <source>
        <dbReference type="PROSITE" id="PS51186"/>
    </source>
</evidence>
<dbReference type="RefSeq" id="WP_202013674.1">
    <property type="nucleotide sequence ID" value="NZ_JAERRB010000009.1"/>
</dbReference>
<dbReference type="InterPro" id="IPR016181">
    <property type="entry name" value="Acyl_CoA_acyltransferase"/>
</dbReference>
<dbReference type="EMBL" id="JAERRB010000009">
    <property type="protein sequence ID" value="MBL0744020.1"/>
    <property type="molecule type" value="Genomic_DNA"/>
</dbReference>
<dbReference type="SUPFAM" id="SSF55729">
    <property type="entry name" value="Acyl-CoA N-acyltransferases (Nat)"/>
    <property type="match status" value="1"/>
</dbReference>
<gene>
    <name evidence="2" type="ORF">JI741_22495</name>
</gene>
<name>A0ABS1KXF9_9BACT</name>
<sequence length="327" mass="37098">MEFRIAQEHDIPAIVNLLKQSLGESLMPKSEGYWRWKHVENPFGPSPVLVCWEDGELIGVRAFMRWEWRQKDQRYRAVRAVDTATHPNHQGKGIFKKLTLSLVDTCTQAGDHFVFNTPNTQSKPGYLKMGWSEAGRLPVKMSIVRPIHMIRNGLFGGNKREGAASSALSEHLRHPQLDALLKKYFQHQASLSTSSSVAYLKWRYLDVPVANYVGIAEEQKGELTGLVIGRIKPSRFGRELRITDCFLAKESDGRELMLQLKEKRKQWGIDYITLSGTVSVSTEKIFRSAIRTSLGPVVTIRSLSLKDLSGLQDFNQWSPTLGDLELF</sequence>
<organism evidence="2 3">
    <name type="scientific">Chryseolinea lacunae</name>
    <dbReference type="NCBI Taxonomy" id="2801331"/>
    <lineage>
        <taxon>Bacteria</taxon>
        <taxon>Pseudomonadati</taxon>
        <taxon>Bacteroidota</taxon>
        <taxon>Cytophagia</taxon>
        <taxon>Cytophagales</taxon>
        <taxon>Fulvivirgaceae</taxon>
        <taxon>Chryseolinea</taxon>
    </lineage>
</organism>
<dbReference type="Pfam" id="PF13527">
    <property type="entry name" value="Acetyltransf_9"/>
    <property type="match status" value="1"/>
</dbReference>